<accession>A0A1Q9EX63</accession>
<keyword evidence="3" id="KW-1185">Reference proteome</keyword>
<feature type="compositionally biased region" description="Basic and acidic residues" evidence="1">
    <location>
        <begin position="1"/>
        <end position="22"/>
    </location>
</feature>
<protein>
    <submittedName>
        <fullName evidence="2">Uncharacterized protein</fullName>
    </submittedName>
</protein>
<feature type="region of interest" description="Disordered" evidence="1">
    <location>
        <begin position="1"/>
        <end position="54"/>
    </location>
</feature>
<evidence type="ECO:0000313" key="3">
    <source>
        <dbReference type="Proteomes" id="UP000186817"/>
    </source>
</evidence>
<name>A0A1Q9EX63_SYMMI</name>
<dbReference type="EMBL" id="LSRX01000050">
    <property type="protein sequence ID" value="OLQ12001.1"/>
    <property type="molecule type" value="Genomic_DNA"/>
</dbReference>
<dbReference type="AlphaFoldDB" id="A0A1Q9EX63"/>
<evidence type="ECO:0000313" key="2">
    <source>
        <dbReference type="EMBL" id="OLQ12001.1"/>
    </source>
</evidence>
<dbReference type="Proteomes" id="UP000186817">
    <property type="component" value="Unassembled WGS sequence"/>
</dbReference>
<proteinExistence type="predicted"/>
<reference evidence="2 3" key="1">
    <citation type="submission" date="2016-02" db="EMBL/GenBank/DDBJ databases">
        <title>Genome analysis of coral dinoflagellate symbionts highlights evolutionary adaptations to a symbiotic lifestyle.</title>
        <authorList>
            <person name="Aranda M."/>
            <person name="Li Y."/>
            <person name="Liew Y.J."/>
            <person name="Baumgarten S."/>
            <person name="Simakov O."/>
            <person name="Wilson M."/>
            <person name="Piel J."/>
            <person name="Ashoor H."/>
            <person name="Bougouffa S."/>
            <person name="Bajic V.B."/>
            <person name="Ryu T."/>
            <person name="Ravasi T."/>
            <person name="Bayer T."/>
            <person name="Micklem G."/>
            <person name="Kim H."/>
            <person name="Bhak J."/>
            <person name="Lajeunesse T.C."/>
            <person name="Voolstra C.R."/>
        </authorList>
    </citation>
    <scope>NUCLEOTIDE SEQUENCE [LARGE SCALE GENOMIC DNA]</scope>
    <source>
        <strain evidence="2 3">CCMP2467</strain>
    </source>
</reference>
<dbReference type="OrthoDB" id="10459983at2759"/>
<evidence type="ECO:0000256" key="1">
    <source>
        <dbReference type="SAM" id="MobiDB-lite"/>
    </source>
</evidence>
<gene>
    <name evidence="2" type="ORF">AK812_SmicGene4110</name>
</gene>
<sequence length="153" mass="16823">MVEKTSVERALPREMKTRHWDGDGPGDDDGGSSPGEKVGLNETSQSLPYSQHPGKPIAVQSLRASRIVAVTSSGKGSEGYQLPAAGLWEEAPDLTFVLDLLAFRASEAGRWDRALMLVLIGTLTGFTRWIQRSLYDESNEWWNFGTSRLSAIQ</sequence>
<comment type="caution">
    <text evidence="2">The sequence shown here is derived from an EMBL/GenBank/DDBJ whole genome shotgun (WGS) entry which is preliminary data.</text>
</comment>
<organism evidence="2 3">
    <name type="scientific">Symbiodinium microadriaticum</name>
    <name type="common">Dinoflagellate</name>
    <name type="synonym">Zooxanthella microadriatica</name>
    <dbReference type="NCBI Taxonomy" id="2951"/>
    <lineage>
        <taxon>Eukaryota</taxon>
        <taxon>Sar</taxon>
        <taxon>Alveolata</taxon>
        <taxon>Dinophyceae</taxon>
        <taxon>Suessiales</taxon>
        <taxon>Symbiodiniaceae</taxon>
        <taxon>Symbiodinium</taxon>
    </lineage>
</organism>